<dbReference type="EMBL" id="CYZT01000186">
    <property type="protein sequence ID" value="CUO84742.1"/>
    <property type="molecule type" value="Genomic_DNA"/>
</dbReference>
<reference evidence="8 9" key="1">
    <citation type="submission" date="2015-09" db="EMBL/GenBank/DDBJ databases">
        <authorList>
            <consortium name="Pathogen Informatics"/>
        </authorList>
    </citation>
    <scope>NUCLEOTIDE SEQUENCE [LARGE SCALE GENOMIC DNA]</scope>
    <source>
        <strain evidence="8 9">2789STDY5608854</strain>
    </source>
</reference>
<gene>
    <name evidence="8" type="ORF">ERS852411_02266</name>
</gene>
<evidence type="ECO:0000259" key="7">
    <source>
        <dbReference type="Pfam" id="PF00884"/>
    </source>
</evidence>
<dbReference type="GO" id="GO:0005886">
    <property type="term" value="C:plasma membrane"/>
    <property type="evidence" value="ECO:0007669"/>
    <property type="project" value="UniProtKB-SubCell"/>
</dbReference>
<dbReference type="GO" id="GO:0016740">
    <property type="term" value="F:transferase activity"/>
    <property type="evidence" value="ECO:0007669"/>
    <property type="project" value="UniProtKB-KW"/>
</dbReference>
<keyword evidence="4" id="KW-0812">Transmembrane</keyword>
<comment type="pathway">
    <text evidence="2">Cell wall biogenesis; lipoteichoic acid biosynthesis.</text>
</comment>
<dbReference type="CDD" id="cd16015">
    <property type="entry name" value="LTA_synthase"/>
    <property type="match status" value="1"/>
</dbReference>
<protein>
    <submittedName>
        <fullName evidence="8">Phosphoglycerol transferase and related proteins, alkaline phosphatase superfamily</fullName>
    </submittedName>
</protein>
<evidence type="ECO:0000256" key="3">
    <source>
        <dbReference type="ARBA" id="ARBA00022475"/>
    </source>
</evidence>
<dbReference type="PANTHER" id="PTHR47371">
    <property type="entry name" value="LIPOTEICHOIC ACID SYNTHASE"/>
    <property type="match status" value="1"/>
</dbReference>
<evidence type="ECO:0000313" key="8">
    <source>
        <dbReference type="EMBL" id="CUO84742.1"/>
    </source>
</evidence>
<name>A0A174IBX6_FLAPL</name>
<feature type="domain" description="Sulfatase N-terminal" evidence="7">
    <location>
        <begin position="4"/>
        <end position="256"/>
    </location>
</feature>
<dbReference type="SUPFAM" id="SSF53649">
    <property type="entry name" value="Alkaline phosphatase-like"/>
    <property type="match status" value="1"/>
</dbReference>
<evidence type="ECO:0000256" key="2">
    <source>
        <dbReference type="ARBA" id="ARBA00004936"/>
    </source>
</evidence>
<evidence type="ECO:0000256" key="4">
    <source>
        <dbReference type="ARBA" id="ARBA00022692"/>
    </source>
</evidence>
<accession>A0A174IBX6</accession>
<evidence type="ECO:0000256" key="1">
    <source>
        <dbReference type="ARBA" id="ARBA00004651"/>
    </source>
</evidence>
<evidence type="ECO:0000256" key="6">
    <source>
        <dbReference type="ARBA" id="ARBA00023136"/>
    </source>
</evidence>
<dbReference type="InterPro" id="IPR017850">
    <property type="entry name" value="Alkaline_phosphatase_core_sf"/>
</dbReference>
<dbReference type="Pfam" id="PF00884">
    <property type="entry name" value="Sulfatase"/>
    <property type="match status" value="1"/>
</dbReference>
<dbReference type="Proteomes" id="UP000095746">
    <property type="component" value="Unassembled WGS sequence"/>
</dbReference>
<keyword evidence="3" id="KW-1003">Cell membrane</keyword>
<evidence type="ECO:0000256" key="5">
    <source>
        <dbReference type="ARBA" id="ARBA00022989"/>
    </source>
</evidence>
<keyword evidence="6" id="KW-0472">Membrane</keyword>
<dbReference type="Gene3D" id="3.40.720.10">
    <property type="entry name" value="Alkaline Phosphatase, subunit A"/>
    <property type="match status" value="1"/>
</dbReference>
<dbReference type="InterPro" id="IPR050448">
    <property type="entry name" value="OpgB/LTA_synthase_biosynth"/>
</dbReference>
<sequence>MYGHAYTSVFGAGTSASEFEFLTGNSMAFLPSGSIPYQQYVLGPTASLASILKAEGYSTLAFHPGERASWQRDRAYPRLGFDSYKCGDDMDVPQTFEHGYVSDQSDFEQIIWELEHKEEGKPLFLFNVTIQNHGGYTVPDYPAQITVADAPGEYPMAEQYLTLAGKTDAAFRALVEYLRAFDEPTIVVMFGDHQPSVEQGFLDLAYGVTQEQMTMEQYMGKYYVPFVIWANYPLPGTGPETTSLNFLGQYLLRYAGIAGTPYGDFLWQLQEELPALTFVGYVDQTGRAYSHLETNDFTARIEDYQRLQYNNLFGGKDRLAAFFDPESGGATGG</sequence>
<dbReference type="InterPro" id="IPR000917">
    <property type="entry name" value="Sulfatase_N"/>
</dbReference>
<dbReference type="AlphaFoldDB" id="A0A174IBX6"/>
<organism evidence="8 9">
    <name type="scientific">Flavonifractor plautii</name>
    <name type="common">Fusobacterium plautii</name>
    <dbReference type="NCBI Taxonomy" id="292800"/>
    <lineage>
        <taxon>Bacteria</taxon>
        <taxon>Bacillati</taxon>
        <taxon>Bacillota</taxon>
        <taxon>Clostridia</taxon>
        <taxon>Eubacteriales</taxon>
        <taxon>Oscillospiraceae</taxon>
        <taxon>Flavonifractor</taxon>
    </lineage>
</organism>
<dbReference type="PANTHER" id="PTHR47371:SF3">
    <property type="entry name" value="PHOSPHOGLYCEROL TRANSFERASE I"/>
    <property type="match status" value="1"/>
</dbReference>
<evidence type="ECO:0000313" key="9">
    <source>
        <dbReference type="Proteomes" id="UP000095746"/>
    </source>
</evidence>
<keyword evidence="8" id="KW-0808">Transferase</keyword>
<proteinExistence type="predicted"/>
<comment type="subcellular location">
    <subcellularLocation>
        <location evidence="1">Cell membrane</location>
        <topology evidence="1">Multi-pass membrane protein</topology>
    </subcellularLocation>
</comment>
<keyword evidence="5" id="KW-1133">Transmembrane helix</keyword>